<proteinExistence type="predicted"/>
<dbReference type="InterPro" id="IPR008271">
    <property type="entry name" value="Ser/Thr_kinase_AS"/>
</dbReference>
<keyword evidence="4" id="KW-1185">Reference proteome</keyword>
<keyword evidence="3" id="KW-0808">Transferase</keyword>
<dbReference type="Proteomes" id="UP000756132">
    <property type="component" value="Chromosome 4"/>
</dbReference>
<reference evidence="3" key="2">
    <citation type="journal article" date="2022" name="Microb. Genom.">
        <title>A chromosome-scale genome assembly of the tomato pathogen Cladosporium fulvum reveals a compartmentalized genome architecture and the presence of a dispensable chromosome.</title>
        <authorList>
            <person name="Zaccaron A.Z."/>
            <person name="Chen L.H."/>
            <person name="Samaras A."/>
            <person name="Stergiopoulos I."/>
        </authorList>
    </citation>
    <scope>NUCLEOTIDE SEQUENCE</scope>
    <source>
        <strain evidence="3">Race5_Kim</strain>
    </source>
</reference>
<dbReference type="KEGG" id="ffu:CLAFUR5_03968"/>
<organism evidence="3 4">
    <name type="scientific">Passalora fulva</name>
    <name type="common">Tomato leaf mold</name>
    <name type="synonym">Cladosporium fulvum</name>
    <dbReference type="NCBI Taxonomy" id="5499"/>
    <lineage>
        <taxon>Eukaryota</taxon>
        <taxon>Fungi</taxon>
        <taxon>Dikarya</taxon>
        <taxon>Ascomycota</taxon>
        <taxon>Pezizomycotina</taxon>
        <taxon>Dothideomycetes</taxon>
        <taxon>Dothideomycetidae</taxon>
        <taxon>Mycosphaerellales</taxon>
        <taxon>Mycosphaerellaceae</taxon>
        <taxon>Fulvia</taxon>
    </lineage>
</organism>
<dbReference type="AlphaFoldDB" id="A0A9Q8LGQ3"/>
<evidence type="ECO:0000256" key="1">
    <source>
        <dbReference type="SAM" id="MobiDB-lite"/>
    </source>
</evidence>
<dbReference type="PANTHER" id="PTHR24361">
    <property type="entry name" value="MITOGEN-ACTIVATED KINASE KINASE KINASE"/>
    <property type="match status" value="1"/>
</dbReference>
<dbReference type="Pfam" id="PF00069">
    <property type="entry name" value="Pkinase"/>
    <property type="match status" value="1"/>
</dbReference>
<feature type="compositionally biased region" description="Basic and acidic residues" evidence="1">
    <location>
        <begin position="11"/>
        <end position="32"/>
    </location>
</feature>
<dbReference type="InterPro" id="IPR011009">
    <property type="entry name" value="Kinase-like_dom_sf"/>
</dbReference>
<accession>A0A9Q8LGQ3</accession>
<dbReference type="SUPFAM" id="SSF56112">
    <property type="entry name" value="Protein kinase-like (PK-like)"/>
    <property type="match status" value="1"/>
</dbReference>
<evidence type="ECO:0000259" key="2">
    <source>
        <dbReference type="PROSITE" id="PS50011"/>
    </source>
</evidence>
<name>A0A9Q8LGQ3_PASFU</name>
<evidence type="ECO:0000313" key="3">
    <source>
        <dbReference type="EMBL" id="UJO17137.1"/>
    </source>
</evidence>
<feature type="compositionally biased region" description="Basic residues" evidence="1">
    <location>
        <begin position="1"/>
        <end position="10"/>
    </location>
</feature>
<dbReference type="GO" id="GO:0005524">
    <property type="term" value="F:ATP binding"/>
    <property type="evidence" value="ECO:0007669"/>
    <property type="project" value="InterPro"/>
</dbReference>
<dbReference type="PROSITE" id="PS50011">
    <property type="entry name" value="PROTEIN_KINASE_DOM"/>
    <property type="match status" value="1"/>
</dbReference>
<dbReference type="Gene3D" id="1.10.510.10">
    <property type="entry name" value="Transferase(Phosphotransferase) domain 1"/>
    <property type="match status" value="1"/>
</dbReference>
<dbReference type="GO" id="GO:0004674">
    <property type="term" value="F:protein serine/threonine kinase activity"/>
    <property type="evidence" value="ECO:0007669"/>
    <property type="project" value="TreeGrafter"/>
</dbReference>
<dbReference type="RefSeq" id="XP_047761503.1">
    <property type="nucleotide sequence ID" value="XM_047903116.1"/>
</dbReference>
<feature type="region of interest" description="Disordered" evidence="1">
    <location>
        <begin position="1"/>
        <end position="109"/>
    </location>
</feature>
<dbReference type="PROSITE" id="PS00108">
    <property type="entry name" value="PROTEIN_KINASE_ST"/>
    <property type="match status" value="1"/>
</dbReference>
<dbReference type="InterPro" id="IPR000719">
    <property type="entry name" value="Prot_kinase_dom"/>
</dbReference>
<dbReference type="EMBL" id="CP090166">
    <property type="protein sequence ID" value="UJO17137.1"/>
    <property type="molecule type" value="Genomic_DNA"/>
</dbReference>
<gene>
    <name evidence="3" type="ORF">CLAFUR5_03968</name>
</gene>
<reference evidence="3" key="1">
    <citation type="submission" date="2021-12" db="EMBL/GenBank/DDBJ databases">
        <authorList>
            <person name="Zaccaron A."/>
            <person name="Stergiopoulos I."/>
        </authorList>
    </citation>
    <scope>NUCLEOTIDE SEQUENCE</scope>
    <source>
        <strain evidence="3">Race5_Kim</strain>
    </source>
</reference>
<dbReference type="InterPro" id="IPR053235">
    <property type="entry name" value="Ser_Thr_kinase"/>
</dbReference>
<sequence length="842" mass="95883">MESPRTKKARLNAERQTRLDARQAAKNKEAAEPKAGGTKRKAKGEGGNKKKAPRRGKNNQAEDQAEEGDGREEGRDNGPGAAAEPANNDEHQPGEDAAQIEDDPEDQPTEQDVADMVEPLGVMSRQEKEADLARSRLAIREQLAEGYNLEDKDHFLDRYNLVSAWFRHFAAAGRYLRVPDRRPAQSEILAHLVANNPRKAHIMRSFNTRKSWATPLAKEQIYIPDLPVYATQQPVGAYPRQLDESLDNLRNTRWATFTPRQRRMHIAVRWGELETDLYLGTQNPSAVVVAMMKQHYKWARHLAASGLYHRKPPVFYGDDQDLDEYMATLRNVMHTGKGVFYSAWLAAANSVAKSGDYEDRLLQKRIQCLAGDHTPLGEDPPVQCRCELDNASDRAWRLAWKIVNRQMAVRNASREDQMRLTALEDMAEEDRELYNELIWPPLWQPDVDHFDYLALLQQAVFEARRSYIVQAWNAAILEAKDAGNVEDIPRLQQNAKKAQTLYTDYRCRWRPPRDEPPPAVNCDSQAQAEEMGFDGGRSGISGTWKYKGELGKGAWGLVSIWVKFDADDRPVDRVAIKKVDLGPKPDIGGKPTEDRWDESWNWLGDPKRRIPIDYGLVKPLNDLPDSENVVRVVGYGVYDMRRTIQIYLEYCEHGDLAKLVQQYEERRNDPIHAGRNDRIPIRYLWSIFEALVSAACLMNHGQLPDGPPAPATAGWQALIHRDIKPANIFFAKPHATKWPGIPTAKLGDFGLGALQSDPNSARPGVGSEGFQAPEQYFYAAEDPPRPDLDGKAVSHKSDIWAIAKNMMNLINLQWWLIWGKYSENWEPEQFRRWRIWGWIQDG</sequence>
<protein>
    <submittedName>
        <fullName evidence="3">G2-specific protein kinase fin1</fullName>
    </submittedName>
</protein>
<dbReference type="OrthoDB" id="310217at2759"/>
<feature type="domain" description="Protein kinase" evidence="2">
    <location>
        <begin position="544"/>
        <end position="842"/>
    </location>
</feature>
<dbReference type="GO" id="GO:0005737">
    <property type="term" value="C:cytoplasm"/>
    <property type="evidence" value="ECO:0007669"/>
    <property type="project" value="TreeGrafter"/>
</dbReference>
<feature type="compositionally biased region" description="Acidic residues" evidence="1">
    <location>
        <begin position="98"/>
        <end position="109"/>
    </location>
</feature>
<dbReference type="SMART" id="SM00220">
    <property type="entry name" value="S_TKc"/>
    <property type="match status" value="1"/>
</dbReference>
<dbReference type="GeneID" id="71983846"/>
<evidence type="ECO:0000313" key="4">
    <source>
        <dbReference type="Proteomes" id="UP000756132"/>
    </source>
</evidence>
<keyword evidence="3" id="KW-0418">Kinase</keyword>